<dbReference type="Proteomes" id="UP001202281">
    <property type="component" value="Unassembled WGS sequence"/>
</dbReference>
<dbReference type="InterPro" id="IPR050557">
    <property type="entry name" value="RTX_toxin/Mannuronan_C5-epim"/>
</dbReference>
<keyword evidence="2" id="KW-0964">Secreted</keyword>
<dbReference type="SUPFAM" id="SSF49313">
    <property type="entry name" value="Cadherin-like"/>
    <property type="match status" value="11"/>
</dbReference>
<feature type="domain" description="Dystroglycan-type cadherin-like" evidence="3">
    <location>
        <begin position="3623"/>
        <end position="3719"/>
    </location>
</feature>
<dbReference type="Pfam" id="PF17963">
    <property type="entry name" value="Big_9"/>
    <property type="match status" value="8"/>
</dbReference>
<evidence type="ECO:0000256" key="2">
    <source>
        <dbReference type="ARBA" id="ARBA00022525"/>
    </source>
</evidence>
<proteinExistence type="predicted"/>
<gene>
    <name evidence="4" type="ORF">MTR66_15805</name>
</gene>
<dbReference type="Pfam" id="PF05345">
    <property type="entry name" value="He_PIG"/>
    <property type="match status" value="9"/>
</dbReference>
<comment type="caution">
    <text evidence="4">The sequence shown here is derived from an EMBL/GenBank/DDBJ whole genome shotgun (WGS) entry which is preliminary data.</text>
</comment>
<dbReference type="InterPro" id="IPR001343">
    <property type="entry name" value="Hemolysn_Ca-bd"/>
</dbReference>
<evidence type="ECO:0000313" key="4">
    <source>
        <dbReference type="EMBL" id="MCJ2188273.1"/>
    </source>
</evidence>
<dbReference type="InterPro" id="IPR006644">
    <property type="entry name" value="Cadg"/>
</dbReference>
<protein>
    <submittedName>
        <fullName evidence="4">Tandem-95 repeat protein</fullName>
    </submittedName>
</protein>
<dbReference type="Pfam" id="PF17803">
    <property type="entry name" value="Cadherin_4"/>
    <property type="match status" value="2"/>
</dbReference>
<feature type="domain" description="Dystroglycan-type cadherin-like" evidence="3">
    <location>
        <begin position="3914"/>
        <end position="4010"/>
    </location>
</feature>
<dbReference type="Gene3D" id="2.60.40.2810">
    <property type="match status" value="4"/>
</dbReference>
<dbReference type="InterPro" id="IPR015919">
    <property type="entry name" value="Cadherin-like_sf"/>
</dbReference>
<feature type="domain" description="Dystroglycan-type cadherin-like" evidence="3">
    <location>
        <begin position="4205"/>
        <end position="4301"/>
    </location>
</feature>
<dbReference type="Pfam" id="PF06594">
    <property type="entry name" value="HCBP_related"/>
    <property type="match status" value="4"/>
</dbReference>
<sequence length="5074" mass="526496">MQGGTGDDVYRFSRGDGRDAVTDLAGADSLIFTADVTPENIVVVQVGNDIELRIDDDGGRIRLTGAANGGTTTIEAITFSDGSAWSWQDVLDRSMIAGAGDDVLRLAAGAGTLSGLGGNDSLTGSDSNDTLVGGTGNDSLMGGLGDDTYLFALGDGQDLIDDADGVNTLRFSADVAPSQVRLARSSANFVLEIIGTSDRIDLGSPAAPGMGVSQVVFDADGSVWSEATLIAMARAASDGGDVIRGDALDNVLAGGAGDDLIQGGDGADSLDGGLGSDRLEGGKGNDTYAFQRDGGHDRIADSAGSDTLQLADGITPDGVTVLQSRNGADFTLVVDATGARVTIEDALGTGRIETIAFADGTVWTTDDLIARAPTIGDDVLTGDAGDNLLIGGLGNDTLSGGGGNDTYRFARGDGSDVIRDGASSTADVLEITGYAVGEISFHRLGSDSNDVAIRFAGTDDRIVIANALAGGSAGIETIVLDDGTTYAIADVRLAVLADLATSGNDTVIGTSGDDTLSGGPGNDLIAGGAGNDTYLYARGDGDDRIDAFGSGANVLSLSGYVQADILSAVRGGPDSNDLIVTFADYGDRLVLVDALANGNGSGGNSLTVQFADGSTWNRDAMRARALSDIDGGGNDNAYGFDGDDSFAARAGNDLLAGAGGSDVYAFGLGSGHDTVSDAGTSGTDTIRIADFASTDASVERLYRGSDAVVIRFTGNDADSLTVIDAVAADAKGIESIEFADGVTWTKDILRNLLDNRAPVAADDGFFSVTTGEELVIAAADILNNDFDADGDSLRIVAVDGGANGVATIDADGNVHYTAIGGYYGPASISYTLADGRNGFDSGNIDLRVRPVATALPDDDFSVAEDESLVIRVERLLSNDLDGDRMVVGQVYGATHGSVSLSSDGNISFTPDANYNGTAEFTYVANTPEGGRAEAKVTIAVTAVNDAPVAHNDSAPAIAEGSAFTLDPRVLTANDSDIDGDVLTVTSVQSNANVTATIGEDGLIHVAPADYYWGSAYFDYVVSDPSGTTSTGRVTFDVTPVNDPPELHDDRFDTTEAGDPILEDNPIVIGADRLLANDIEHDGDVMTVVAVANAHGGSAKLLDNDTVLFTPNADFNGDAWFDYQVGDGHGGLAWARATIAYQAVNDRPVARDDSYARPGLEFLHGLEDTPIEIPIIELTKNDYDPEGYAVAFESAGSAVHGSIEITDHGTIIFTPDANYWGEATFSYLVSDNEGLVDAATVTLAFDNVGDGPPVANADVIYVNEDIPTVIPISALLANDTDIDLDTIEFVGYRIPNNLDALTYGADAAKALNGTLEYDADGNILFTPNRDATVSSGLVYRVTDNADGTADGYLDIVILPSNDDPTVNDDFGFVTPLDAPLVLRVSDLLENDYDIEQADGNGDGIVDGPLDDPNRPRPTFVGIEGVYLADQLELGQRVPVGDVEVATWNGEQFVVVRFPEGFTGQVAVEYRIADAEGATDTGFAMATVSDFYDGVLQGTQATDYLAGTPGADLIRGLASADFILGGAGNDTIEAGDGDDRIDAGAGDDLIDGGDGADGITGGAGYDTVTYANSDVGVRADLESRVGQGGWAQGDVFLGVEALIGTQFADQLYGDAADNRLEGLGGNDILDGRDGNDTLIGGDGDDTLTGGAGADVIDGGEGIDTADYSFGSTGVSISLAGGTASGGDAEGDVLTGIENLTGTDVADMLEGDDGANVLSGGRGDDLLVGGGGNDTLIGGRGADQMVGGEGEDIADYTLSAEGVTIDMANGAAGSGDAEGDTFSSIEIVQGSYHDDAIYGTDGENRIRGGRGADVIDGRGGFDTADYSKADEGVSVDLSTGMGTAGEAAGDTLISIEKLVGSLWDDTFSGGSGNDTFEGLRGDDTLAGGFGSDTYLFGFDGGNDTIAEQGDATDIDRLVLDAAVAPKDVSILREGGDLLIEFERQDGFLIDTVRVTDHFLGVETGIEEIAFADGTVWDRDRIDQLQRLGRFNAADDIVRFAVEDEPVVIDPADLIVNDAEAGTLDLQFVGADRPTHGTVQVRDDGMIEFLGDQDFNGDGYFYYTVRDEFGRESSARVEVNISPVNDAPTAVDDPLVYGVEDEILHIRIENLLANDFDVDGLDEGLHIVSFAPLLNDAGQEIDRYKNSDHAFAGTNVTGSIGGSYIDLMFRPDYFGAAGFLYTLADASGATSTAKVEIYVTPVNDAPRAHDTRHSVRLETTATLTVADLLANSYDIEGDAITFVGLHPGADENAAINGAVTFDPDTGEIVFTPASLGEAGIEYDVIDERGAAATLTYRFKVRPLNDPPKANNDYGLRTLEDQLLVIDPASLLANDTDPNGDVLTLESISRFADNGKVLLRDDGMIEFRPRSDFNGSAGFDYTITDGRGGTSSAHVSITILPRNDSPILRNDLVAGFEDGPLFVIPAEAFGNDIEPDGDVIFFKRASVLGVVDHRYLSADFTAEARLADGSALPGSISFDPDTMTFSGSLPGGVESVNADIWITDPANGRVFNSRQELSAGTLGVSLRGDVLEGYQIRSGFAVDFEFGANDLDASTTITATLEDGSELPSWLVFDIQTLSFTGTPPEGTTDPVAATLTFSRVSQITGETLTWADAISLDPAALTDGIVYDSNLALFDLKNGTVSASLIGGRPLPDWFDFDGASRTISLSGFEPDADAQLARLQVVFTPAARDLANGVYASSDKGFTLEFLLDPQGDLAAQVDAVNRALAGDPYFADQGLFALDLGEAGAITATRESGAPLDSWLTFDAATLSFEGTPPPSWIGAVPVRMDIAAGGSLPAMSVITEAVVDDTFSLSSTGLGVATGDERIDLTGTRDFNGTLVISYDATDEKGGVSDKPALIFYDIKPQRERPDTGADLLATHENESLRFAVTDLLGNDFDRDGDPLRITALGAPANGTLALELGQLAIDPPAELAAVEGAVWTATLADGSDLPSWLVIDADTGAISGEIPLDFTGALDITVTRTANGEAASASVRRELDGNAGAFVLYTPDDAFAGDDGFTYTVTDDREGSSAGVVTVRVASLFDPPVAVEDHLSATEDTPLAIDPQVLLANDYDVDGDPIRFLDVANPQHGTLSFDGTQIVFTPDHNFSGEASFEYVVTDDNQGPSTGLVKINVVSTNRGPVAGADTFAAVEDTPFEFTTADLLANDSDPDGDAISFQSLSRSAEGGRIVELPGGRWQFVPDENVNGPVSFRYTIGDGRKSATGTVTFDIAAVNDAPVANPDGAGTANDPEGVFRTLHDTPLTVDFSALLANDRDVEGDDFSIVEIFDGDQGTVEMVGSTAVFTPDADYVGDAGFHYRVTDSHGDSSVGYATLLVLPDEPLPIPVSDLGLEMLEDTWLDIDPALLLANDVVPEGSTVTFLGLEGAVLQEDGTYRVTPAPDFYGQLELRYSIQDEQGIPLSALVTVNVLPVADAPIAGDDALATAEDTPLTIFASQLLDNDSDADHQAFFISRILDTAGVTVTDLGFGQLQITPDADFAGEASFVYEIEDSTGLTGTARVTVDVAAVNDAPVIAAIPVLQGTEDQPFSATLPAGFASDVDGDALVVEVRAPGGGALLEWLTFDRETRTLFGTPPQDFNGTVTLEVAAFDGQAETVRDLLVSIAPVNDAPALGVPLADLDASEDTPFAFALAAGAFGDVDGDALSFAVTLEDGSPLPGWLSFGNGTLSGTPPQDFNGALALTMTASDGEYTVSDSFVLTVSAVNDAPVLTGGLADVSVAEDTAIDFTLPAGSFSDVDGDALALSARLANGDPLPGWLTFAEGRFTGTPPQDYNGVIGITVSASDGVQSASDSFILTVTPVNDAPALTGSLANIHVAEDGTVDFALPDGTFTDVDGDPLALSAAQSDGSALPGWLSFDGTRFTGTPPANFNGSLGITVTAGDGELATQGSFTLTIDPVNDAPVLVTPLADLDSAEDTAMAFSLALESFADVDGDPLAFSARLADGSALPDWLTLSDGILSGTPPQDFNGALDIEILASDGLLAAGDVFRLTIDPVNDAPVLTKVIGDMLVAEDHAFALPLPLDAFADVDGDLLAFSVTQSDGTPLPGWMHYADGQLTGTPPQDFNGALGLAITASDGALSVTANFVFTVLAVNDAPVIAHLLPDISSAEDAAIDLVLDAGAFSDVDGDTLTLTARRADGSALPAWLAFDGNRFTGTPPQNFNGYVDITVYASDGLLSVNDTFRLTVSSVNDAPVLTLALADQDVLGGYPIDIAVPAGTFTDVDGDALTLSATLADGSALPGWLSFDGTRFTGTTANTFGGEFDITVTASDGEFAAADDFHLTITPSNVAPVAQDDGLFVTTSNRAITIDPQALLDNDTDVNGDVLSVVSFDSPVGGEVAFDESGYLVFTPDAAFTGTASFRYTITDGELTSSATVLIRVDPSDQFDAYRQGGSGTDVLIGNLLGTNKIFGGAGNDILTGGLRADELAGGDGNDFLLGLSGDDQFWGGQGDDILMGGGGTDTAHFFGYRSTYSVVSQSGLLRIKVGDNAADADGNDGSDRLSSIERLAFKGGETVNIASPIVLDFDGQGVTTVSAADSKARYDLDGDGLADDTSWIGNTEGFLFLDRDGNGTVSNAGEFSFVDDVEGAASDLAGLAAYDSNGDGVLSSADARFSDFRVWLDADGDGAADEGEVYTLDEAYVSSINLTGTAYDGTTQFGDVAILNTGSYTRTDGSTLGFIDAALTYFAADTNLPDFAPSSFEVAGQKSKHYYLNVSGGTVSLMRKGHRTWVTTLETNTVVNFRNESWGMLSPIVLDLDGDGVELKNRRKASAYYDMNGDGVRDDTGWIAREDGFLVIDRNNDGMITETSELSLAAEEGATSDLAGLAHLDSNADGIVDATDARFGELKVWIDANGNGMSEVGELHMLTELGIAAFNIKDATATPDAALKVGSNALLATSSFTRTDDTTGVFGESLLAYKPGRASSAPAVVGSGFRYPGALFAGVLNNDIINAIDVLRSNGRPEVVSISEWLSDSMPFDTVADQLSAQSQEEAASLTAASSAGGDETVVRMPSYNVAPLIDVVESGVDSASRLALLRQDMAAFSADAGFDAMEWKGAFPERGFVFM</sequence>
<dbReference type="InterPro" id="IPR010566">
    <property type="entry name" value="Haemolys_ca-bd"/>
</dbReference>
<dbReference type="Gene3D" id="2.150.10.10">
    <property type="entry name" value="Serralysin-like metalloprotease, C-terminal"/>
    <property type="match status" value="8"/>
</dbReference>
<feature type="domain" description="Dystroglycan-type cadherin-like" evidence="3">
    <location>
        <begin position="2511"/>
        <end position="2619"/>
    </location>
</feature>
<dbReference type="InterPro" id="IPR041690">
    <property type="entry name" value="Cadherin_5"/>
</dbReference>
<dbReference type="NCBIfam" id="NF012211">
    <property type="entry name" value="tand_rpt_95"/>
    <property type="match status" value="23"/>
</dbReference>
<feature type="domain" description="Dystroglycan-type cadherin-like" evidence="3">
    <location>
        <begin position="4108"/>
        <end position="4204"/>
    </location>
</feature>
<feature type="domain" description="Dystroglycan-type cadherin-like" evidence="3">
    <location>
        <begin position="3524"/>
        <end position="3622"/>
    </location>
</feature>
<dbReference type="PROSITE" id="PS00330">
    <property type="entry name" value="HEMOLYSIN_CALCIUM"/>
    <property type="match status" value="10"/>
</dbReference>
<comment type="subcellular location">
    <subcellularLocation>
        <location evidence="1">Secreted</location>
    </subcellularLocation>
</comment>
<dbReference type="Gene3D" id="2.60.40.3440">
    <property type="match status" value="7"/>
</dbReference>
<feature type="domain" description="Dystroglycan-type cadherin-like" evidence="3">
    <location>
        <begin position="3817"/>
        <end position="3913"/>
    </location>
</feature>
<organism evidence="4 5">
    <name type="scientific">Novosphingobium beihaiensis</name>
    <dbReference type="NCBI Taxonomy" id="2930389"/>
    <lineage>
        <taxon>Bacteria</taxon>
        <taxon>Pseudomonadati</taxon>
        <taxon>Pseudomonadota</taxon>
        <taxon>Alphaproteobacteria</taxon>
        <taxon>Sphingomonadales</taxon>
        <taxon>Sphingomonadaceae</taxon>
        <taxon>Novosphingobium</taxon>
    </lineage>
</organism>
<dbReference type="InterPro" id="IPR011049">
    <property type="entry name" value="Serralysin-like_metalloprot_C"/>
</dbReference>
<dbReference type="SUPFAM" id="SSF51120">
    <property type="entry name" value="beta-Roll"/>
    <property type="match status" value="10"/>
</dbReference>
<reference evidence="4 5" key="1">
    <citation type="submission" date="2022-04" db="EMBL/GenBank/DDBJ databases">
        <title>Identification of a novel bacterium isolated from mangrove sediments.</title>
        <authorList>
            <person name="Pan X."/>
        </authorList>
    </citation>
    <scope>NUCLEOTIDE SEQUENCE [LARGE SCALE GENOMIC DNA]</scope>
    <source>
        <strain evidence="4 5">B2638</strain>
    </source>
</reference>
<feature type="domain" description="Dystroglycan-type cadherin-like" evidence="3">
    <location>
        <begin position="4011"/>
        <end position="4107"/>
    </location>
</feature>
<dbReference type="PRINTS" id="PR00313">
    <property type="entry name" value="CABNDNGRPT"/>
</dbReference>
<dbReference type="Pfam" id="PF00353">
    <property type="entry name" value="HemolysinCabind"/>
    <property type="match status" value="13"/>
</dbReference>
<dbReference type="InterPro" id="IPR013783">
    <property type="entry name" value="Ig-like_fold"/>
</dbReference>
<dbReference type="InterPro" id="IPR018511">
    <property type="entry name" value="Hemolysin-typ_Ca-bd_CS"/>
</dbReference>
<accession>A0ABT0BTH7</accession>
<dbReference type="Gene3D" id="2.60.40.10">
    <property type="entry name" value="Immunoglobulins"/>
    <property type="match status" value="11"/>
</dbReference>
<name>A0ABT0BTH7_9SPHN</name>
<dbReference type="EMBL" id="JALHLG010000029">
    <property type="protein sequence ID" value="MCJ2188273.1"/>
    <property type="molecule type" value="Genomic_DNA"/>
</dbReference>
<feature type="domain" description="Dystroglycan-type cadherin-like" evidence="3">
    <location>
        <begin position="3720"/>
        <end position="3816"/>
    </location>
</feature>
<evidence type="ECO:0000313" key="5">
    <source>
        <dbReference type="Proteomes" id="UP001202281"/>
    </source>
</evidence>
<evidence type="ECO:0000259" key="3">
    <source>
        <dbReference type="SMART" id="SM00736"/>
    </source>
</evidence>
<dbReference type="SMART" id="SM00736">
    <property type="entry name" value="CADG"/>
    <property type="match status" value="9"/>
</dbReference>
<keyword evidence="5" id="KW-1185">Reference proteome</keyword>
<evidence type="ECO:0000256" key="1">
    <source>
        <dbReference type="ARBA" id="ARBA00004613"/>
    </source>
</evidence>
<dbReference type="InterPro" id="IPR040853">
    <property type="entry name" value="RapA2_cadherin-like"/>
</dbReference>
<dbReference type="Pfam" id="PF17892">
    <property type="entry name" value="Cadherin_5"/>
    <property type="match status" value="7"/>
</dbReference>
<dbReference type="PANTHER" id="PTHR38340">
    <property type="entry name" value="S-LAYER PROTEIN"/>
    <property type="match status" value="1"/>
</dbReference>
<dbReference type="PANTHER" id="PTHR38340:SF1">
    <property type="entry name" value="S-LAYER PROTEIN"/>
    <property type="match status" value="1"/>
</dbReference>